<dbReference type="EnsemblMetazoa" id="CJA22280a.1">
    <property type="protein sequence ID" value="CJA22280a.1"/>
    <property type="gene ID" value="WBGene00177852"/>
</dbReference>
<organism evidence="2 3">
    <name type="scientific">Caenorhabditis japonica</name>
    <dbReference type="NCBI Taxonomy" id="281687"/>
    <lineage>
        <taxon>Eukaryota</taxon>
        <taxon>Metazoa</taxon>
        <taxon>Ecdysozoa</taxon>
        <taxon>Nematoda</taxon>
        <taxon>Chromadorea</taxon>
        <taxon>Rhabditida</taxon>
        <taxon>Rhabditina</taxon>
        <taxon>Rhabditomorpha</taxon>
        <taxon>Rhabditoidea</taxon>
        <taxon>Rhabditidae</taxon>
        <taxon>Peloderinae</taxon>
        <taxon>Caenorhabditis</taxon>
    </lineage>
</organism>
<sequence>MNAAEMTWPREKVCGCWRHFKVAIRKKALKNLRSAFFICFPRSSVFKVRLLAVTFCSAIMFYLLRLLFYTISLN</sequence>
<evidence type="ECO:0000313" key="3">
    <source>
        <dbReference type="Proteomes" id="UP000005237"/>
    </source>
</evidence>
<name>A0A8R1E5D0_CAEJA</name>
<accession>A0A8R1E5D0</accession>
<dbReference type="AlphaFoldDB" id="A0A8R1E5D0"/>
<feature type="transmembrane region" description="Helical" evidence="1">
    <location>
        <begin position="50"/>
        <end position="71"/>
    </location>
</feature>
<keyword evidence="1" id="KW-0812">Transmembrane</keyword>
<protein>
    <submittedName>
        <fullName evidence="2">Reverse transcriptase domain-containing protein</fullName>
    </submittedName>
</protein>
<reference evidence="2" key="2">
    <citation type="submission" date="2022-06" db="UniProtKB">
        <authorList>
            <consortium name="EnsemblMetazoa"/>
        </authorList>
    </citation>
    <scope>IDENTIFICATION</scope>
    <source>
        <strain evidence="2">DF5081</strain>
    </source>
</reference>
<keyword evidence="1" id="KW-0472">Membrane</keyword>
<evidence type="ECO:0000256" key="1">
    <source>
        <dbReference type="SAM" id="Phobius"/>
    </source>
</evidence>
<evidence type="ECO:0000313" key="2">
    <source>
        <dbReference type="EnsemblMetazoa" id="CJA22280a.1"/>
    </source>
</evidence>
<proteinExistence type="predicted"/>
<reference evidence="3" key="1">
    <citation type="submission" date="2010-08" db="EMBL/GenBank/DDBJ databases">
        <authorList>
            <consortium name="Caenorhabditis japonica Sequencing Consortium"/>
            <person name="Wilson R.K."/>
        </authorList>
    </citation>
    <scope>NUCLEOTIDE SEQUENCE [LARGE SCALE GENOMIC DNA]</scope>
    <source>
        <strain evidence="3">DF5081</strain>
    </source>
</reference>
<keyword evidence="3" id="KW-1185">Reference proteome</keyword>
<dbReference type="Proteomes" id="UP000005237">
    <property type="component" value="Unassembled WGS sequence"/>
</dbReference>
<keyword evidence="1" id="KW-1133">Transmembrane helix</keyword>